<dbReference type="InterPro" id="IPR017441">
    <property type="entry name" value="Protein_kinase_ATP_BS"/>
</dbReference>
<keyword evidence="8" id="KW-0732">Signal</keyword>
<feature type="compositionally biased region" description="Basic and acidic residues" evidence="7">
    <location>
        <begin position="278"/>
        <end position="291"/>
    </location>
</feature>
<evidence type="ECO:0000256" key="6">
    <source>
        <dbReference type="PROSITE-ProRule" id="PRU10141"/>
    </source>
</evidence>
<dbReference type="PANTHER" id="PTHR11042:SF190">
    <property type="entry name" value="MITOSIS INHIBITOR PROTEIN KINASE MIK1"/>
    <property type="match status" value="1"/>
</dbReference>
<dbReference type="SUPFAM" id="SSF56112">
    <property type="entry name" value="Protein kinase-like (PK-like)"/>
    <property type="match status" value="1"/>
</dbReference>
<dbReference type="InterPro" id="IPR011009">
    <property type="entry name" value="Kinase-like_dom_sf"/>
</dbReference>
<keyword evidence="1" id="KW-0808">Transferase</keyword>
<keyword evidence="4 6" id="KW-0067">ATP-binding</keyword>
<evidence type="ECO:0000256" key="1">
    <source>
        <dbReference type="ARBA" id="ARBA00022679"/>
    </source>
</evidence>
<dbReference type="InterPro" id="IPR050339">
    <property type="entry name" value="CC_SR_Kinase"/>
</dbReference>
<evidence type="ECO:0000256" key="4">
    <source>
        <dbReference type="ARBA" id="ARBA00022840"/>
    </source>
</evidence>
<gene>
    <name evidence="10" type="ORF">BSAL_00965</name>
</gene>
<dbReference type="Proteomes" id="UP000051952">
    <property type="component" value="Unassembled WGS sequence"/>
</dbReference>
<feature type="signal peptide" evidence="8">
    <location>
        <begin position="1"/>
        <end position="26"/>
    </location>
</feature>
<dbReference type="Gene3D" id="1.10.510.10">
    <property type="entry name" value="Transferase(Phosphotransferase) domain 1"/>
    <property type="match status" value="1"/>
</dbReference>
<keyword evidence="2 6" id="KW-0547">Nucleotide-binding</keyword>
<dbReference type="GO" id="GO:0005634">
    <property type="term" value="C:nucleus"/>
    <property type="evidence" value="ECO:0007669"/>
    <property type="project" value="TreeGrafter"/>
</dbReference>
<dbReference type="GO" id="GO:0005524">
    <property type="term" value="F:ATP binding"/>
    <property type="evidence" value="ECO:0007669"/>
    <property type="project" value="UniProtKB-UniRule"/>
</dbReference>
<keyword evidence="3 10" id="KW-0418">Kinase</keyword>
<sequence>MSRCTPRPVHRCKIIIFVRCLFSCAAKVYMSQTAGNHHQQRRSSNKHSCDITKLIPSLPFSDATLVRYGCPLPLGHRLLRAAHDRLSKTIDTGLAGLQPPSYCSSPASIVDQLLPIAPAFNEESTRFEKSDDPSLFLKWFHPVGFLGRGSFGEVLLVQYRPSPKYFFAAKSADRNDKASMAEWSVATTIIGAALPDNVSASTVGAEDQHVLRYLCCLPAVSATKESKKHRRDGVIFLVTELAPFGSLVDAPHIFLVTELAPFGSLVDAPHSLGFHRSFDDSGDDVERKSEETLTALPPRHRRRPSHQPLNLPPPSSTMPIDQPWRVLRLFAQAVSGLACLHRRNVLHRDIKPANMLLCRATIANPLSSGHDVDGNDDRGTLLNWFGNMERLVLGDFGISKSITIPAAADAAGSAAMHEMQYLRAASSSLVMSPFASQNSFEMSATADRTNGHQQRRTHDAGRSNPNMDMHTVIGTLAYAAPEVLEHWGTSPTAEYGAAADVFSLGAVFYCWVARNDLTTGLIRGPQDASMLLNGQMPKLVDLRSVAMAHRGDSHPSTIPMHAVPAHLAGYVTTVSLSASMIQQKHEAAWLAEGQRALCYPLELLQAIDDMMQVDPFRRPTAQHVEKTLFRHMMPPSTSSYILRPIQQLMALGHIDSMRFTRWMPVAHCGGRWVVSVLQSRLDPRTTLLWFASDNLSVVDSFKSAIEKRRAASATAREWLSWVRRAAAPASAADKSSRASDILVLPGNASQDIVITDPSVADTHNNGTRQEVVVVFRALPPISQADALLLIAKAAALKMEGST</sequence>
<protein>
    <submittedName>
        <fullName evidence="10">Membrane-associated protein kinase, putative</fullName>
    </submittedName>
</protein>
<feature type="binding site" evidence="6">
    <location>
        <position position="170"/>
    </location>
    <ligand>
        <name>ATP</name>
        <dbReference type="ChEBI" id="CHEBI:30616"/>
    </ligand>
</feature>
<dbReference type="PROSITE" id="PS50011">
    <property type="entry name" value="PROTEIN_KINASE_DOM"/>
    <property type="match status" value="1"/>
</dbReference>
<evidence type="ECO:0000256" key="2">
    <source>
        <dbReference type="ARBA" id="ARBA00022741"/>
    </source>
</evidence>
<organism evidence="10 11">
    <name type="scientific">Bodo saltans</name>
    <name type="common">Flagellated protozoan</name>
    <dbReference type="NCBI Taxonomy" id="75058"/>
    <lineage>
        <taxon>Eukaryota</taxon>
        <taxon>Discoba</taxon>
        <taxon>Euglenozoa</taxon>
        <taxon>Kinetoplastea</taxon>
        <taxon>Metakinetoplastina</taxon>
        <taxon>Eubodonida</taxon>
        <taxon>Bodonidae</taxon>
        <taxon>Bodo</taxon>
    </lineage>
</organism>
<evidence type="ECO:0000256" key="5">
    <source>
        <dbReference type="ARBA" id="ARBA00037982"/>
    </source>
</evidence>
<dbReference type="Pfam" id="PF00069">
    <property type="entry name" value="Pkinase"/>
    <property type="match status" value="1"/>
</dbReference>
<feature type="region of interest" description="Disordered" evidence="7">
    <location>
        <begin position="278"/>
        <end position="317"/>
    </location>
</feature>
<feature type="domain" description="Protein kinase" evidence="9">
    <location>
        <begin position="140"/>
        <end position="634"/>
    </location>
</feature>
<dbReference type="GO" id="GO:0110031">
    <property type="term" value="P:negative regulation of G2/MI transition of meiotic cell cycle"/>
    <property type="evidence" value="ECO:0007669"/>
    <property type="project" value="TreeGrafter"/>
</dbReference>
<dbReference type="PROSITE" id="PS00108">
    <property type="entry name" value="PROTEIN_KINASE_ST"/>
    <property type="match status" value="1"/>
</dbReference>
<accession>A0A0S4JA34</accession>
<keyword evidence="11" id="KW-1185">Reference proteome</keyword>
<dbReference type="EMBL" id="CYKH01001418">
    <property type="protein sequence ID" value="CUG86971.1"/>
    <property type="molecule type" value="Genomic_DNA"/>
</dbReference>
<feature type="chain" id="PRO_5006622152" evidence="8">
    <location>
        <begin position="27"/>
        <end position="802"/>
    </location>
</feature>
<proteinExistence type="inferred from homology"/>
<dbReference type="PANTHER" id="PTHR11042">
    <property type="entry name" value="EUKARYOTIC TRANSLATION INITIATION FACTOR 2-ALPHA KINASE EIF2-ALPHA KINASE -RELATED"/>
    <property type="match status" value="1"/>
</dbReference>
<evidence type="ECO:0000256" key="3">
    <source>
        <dbReference type="ARBA" id="ARBA00022777"/>
    </source>
</evidence>
<dbReference type="GO" id="GO:0004672">
    <property type="term" value="F:protein kinase activity"/>
    <property type="evidence" value="ECO:0007669"/>
    <property type="project" value="InterPro"/>
</dbReference>
<comment type="similarity">
    <text evidence="5">Belongs to the protein kinase superfamily. Ser/Thr protein kinase family. GCN2 subfamily.</text>
</comment>
<dbReference type="PROSITE" id="PS00107">
    <property type="entry name" value="PROTEIN_KINASE_ATP"/>
    <property type="match status" value="1"/>
</dbReference>
<evidence type="ECO:0000313" key="11">
    <source>
        <dbReference type="Proteomes" id="UP000051952"/>
    </source>
</evidence>
<dbReference type="InterPro" id="IPR008271">
    <property type="entry name" value="Ser/Thr_kinase_AS"/>
</dbReference>
<evidence type="ECO:0000259" key="9">
    <source>
        <dbReference type="PROSITE" id="PS50011"/>
    </source>
</evidence>
<dbReference type="SMART" id="SM00220">
    <property type="entry name" value="S_TKc"/>
    <property type="match status" value="1"/>
</dbReference>
<dbReference type="InterPro" id="IPR000719">
    <property type="entry name" value="Prot_kinase_dom"/>
</dbReference>
<name>A0A0S4JA34_BODSA</name>
<evidence type="ECO:0000256" key="7">
    <source>
        <dbReference type="SAM" id="MobiDB-lite"/>
    </source>
</evidence>
<evidence type="ECO:0000256" key="8">
    <source>
        <dbReference type="SAM" id="SignalP"/>
    </source>
</evidence>
<reference evidence="11" key="1">
    <citation type="submission" date="2015-09" db="EMBL/GenBank/DDBJ databases">
        <authorList>
            <consortium name="Pathogen Informatics"/>
        </authorList>
    </citation>
    <scope>NUCLEOTIDE SEQUENCE [LARGE SCALE GENOMIC DNA]</scope>
    <source>
        <strain evidence="11">Lake Konstanz</strain>
    </source>
</reference>
<dbReference type="VEuPathDB" id="TriTrypDB:BSAL_00965"/>
<dbReference type="GO" id="GO:0005737">
    <property type="term" value="C:cytoplasm"/>
    <property type="evidence" value="ECO:0007669"/>
    <property type="project" value="TreeGrafter"/>
</dbReference>
<dbReference type="AlphaFoldDB" id="A0A0S4JA34"/>
<feature type="region of interest" description="Disordered" evidence="7">
    <location>
        <begin position="445"/>
        <end position="467"/>
    </location>
</feature>
<evidence type="ECO:0000313" key="10">
    <source>
        <dbReference type="EMBL" id="CUG86971.1"/>
    </source>
</evidence>